<keyword evidence="14" id="KW-1185">Reference proteome</keyword>
<accession>A0A378XGI1</accession>
<sequence length="207" mass="23056">MIKLRNKFLATALLSATFAAPTALAQDQGYITYQQPHASSTADKVEVLEFFSYTCGHCALIDPMITEWEKTLSDEVKLVHVPVAFNASMQPMQKFYYAIEALDRLDLHSKLFDAIHKEKQRLFTEDALIDWAAKQGVDKEQITAAMSSFGVNSKARNARQLTDNYRIEGTPSIAVGGRYLTSPSMTGTYEAAINQAQVLLDQILAEK</sequence>
<dbReference type="InterPro" id="IPR036249">
    <property type="entry name" value="Thioredoxin-like_sf"/>
</dbReference>
<evidence type="ECO:0000256" key="3">
    <source>
        <dbReference type="ARBA" id="ARBA00022729"/>
    </source>
</evidence>
<feature type="domain" description="Thioredoxin" evidence="10">
    <location>
        <begin position="12"/>
        <end position="198"/>
    </location>
</feature>
<dbReference type="InterPro" id="IPR013766">
    <property type="entry name" value="Thioredoxin_domain"/>
</dbReference>
<dbReference type="GO" id="GO:0042597">
    <property type="term" value="C:periplasmic space"/>
    <property type="evidence" value="ECO:0007669"/>
    <property type="project" value="UniProtKB-SubCell"/>
</dbReference>
<evidence type="ECO:0000256" key="2">
    <source>
        <dbReference type="ARBA" id="ARBA00005791"/>
    </source>
</evidence>
<keyword evidence="4 7" id="KW-0574">Periplasm</keyword>
<evidence type="ECO:0000313" key="13">
    <source>
        <dbReference type="Proteomes" id="UP000254603"/>
    </source>
</evidence>
<evidence type="ECO:0000256" key="4">
    <source>
        <dbReference type="ARBA" id="ARBA00022764"/>
    </source>
</evidence>
<feature type="signal peptide" evidence="9">
    <location>
        <begin position="1"/>
        <end position="25"/>
    </location>
</feature>
<dbReference type="InterPro" id="IPR050824">
    <property type="entry name" value="Thiol_disulfide_DsbA"/>
</dbReference>
<dbReference type="SUPFAM" id="SSF52833">
    <property type="entry name" value="Thioredoxin-like"/>
    <property type="match status" value="1"/>
</dbReference>
<dbReference type="RefSeq" id="WP_018573779.1">
    <property type="nucleotide sequence ID" value="NZ_CP065725.1"/>
</dbReference>
<name>A0A378XGI1_9BURK</name>
<dbReference type="PANTHER" id="PTHR35891:SF3">
    <property type="entry name" value="THIOL:DISULFIDE INTERCHANGE PROTEIN DSBL"/>
    <property type="match status" value="1"/>
</dbReference>
<evidence type="ECO:0000256" key="9">
    <source>
        <dbReference type="SAM" id="SignalP"/>
    </source>
</evidence>
<evidence type="ECO:0000256" key="8">
    <source>
        <dbReference type="PIRSR" id="PIRSR001488-1"/>
    </source>
</evidence>
<evidence type="ECO:0000313" key="12">
    <source>
        <dbReference type="EMBL" id="SUA54680.1"/>
    </source>
</evidence>
<keyword evidence="3 9" id="KW-0732">Signal</keyword>
<reference evidence="12 13" key="1">
    <citation type="submission" date="2018-06" db="EMBL/GenBank/DDBJ databases">
        <authorList>
            <consortium name="Pathogen Informatics"/>
            <person name="Doyle S."/>
        </authorList>
    </citation>
    <scope>NUCLEOTIDE SEQUENCE [LARGE SCALE GENOMIC DNA]</scope>
    <source>
        <strain evidence="12 13">NCTC11997</strain>
    </source>
</reference>
<evidence type="ECO:0000256" key="5">
    <source>
        <dbReference type="ARBA" id="ARBA00023157"/>
    </source>
</evidence>
<proteinExistence type="inferred from homology"/>
<dbReference type="Proteomes" id="UP000594903">
    <property type="component" value="Chromosome"/>
</dbReference>
<feature type="chain" id="PRO_5017020627" description="Thiol:disulfide interchange protein" evidence="9">
    <location>
        <begin position="26"/>
        <end position="207"/>
    </location>
</feature>
<comment type="subcellular location">
    <subcellularLocation>
        <location evidence="1 7">Periplasm</location>
    </subcellularLocation>
</comment>
<evidence type="ECO:0000259" key="10">
    <source>
        <dbReference type="PROSITE" id="PS51352"/>
    </source>
</evidence>
<evidence type="ECO:0000313" key="11">
    <source>
        <dbReference type="EMBL" id="QPT39063.1"/>
    </source>
</evidence>
<dbReference type="AlphaFoldDB" id="A0A378XGI1"/>
<keyword evidence="5 7" id="KW-1015">Disulfide bond</keyword>
<keyword evidence="6" id="KW-0676">Redox-active center</keyword>
<dbReference type="OrthoDB" id="9784896at2"/>
<dbReference type="PROSITE" id="PS00194">
    <property type="entry name" value="THIOREDOXIN_1"/>
    <property type="match status" value="1"/>
</dbReference>
<dbReference type="STRING" id="1122619.GCA_000373745_00604"/>
<feature type="disulfide bond" description="Redox-active" evidence="8">
    <location>
        <begin position="55"/>
        <end position="58"/>
    </location>
</feature>
<evidence type="ECO:0000256" key="7">
    <source>
        <dbReference type="PIRNR" id="PIRNR001488"/>
    </source>
</evidence>
<dbReference type="PROSITE" id="PS51352">
    <property type="entry name" value="THIOREDOXIN_2"/>
    <property type="match status" value="1"/>
</dbReference>
<evidence type="ECO:0000256" key="6">
    <source>
        <dbReference type="ARBA" id="ARBA00023284"/>
    </source>
</evidence>
<evidence type="ECO:0000256" key="1">
    <source>
        <dbReference type="ARBA" id="ARBA00004418"/>
    </source>
</evidence>
<reference evidence="11 14" key="2">
    <citation type="submission" date="2020-12" db="EMBL/GenBank/DDBJ databases">
        <title>FDA dAtabase for Regulatory Grade micrObial Sequences (FDA-ARGOS): Supporting development and validation of Infectious Disease Dx tests.</title>
        <authorList>
            <person name="Sproer C."/>
            <person name="Gronow S."/>
            <person name="Severitt S."/>
            <person name="Schroder I."/>
            <person name="Tallon L."/>
            <person name="Sadzewicz L."/>
            <person name="Zhao X."/>
            <person name="Boylan J."/>
            <person name="Ott S."/>
            <person name="Bowen H."/>
            <person name="Vavikolanu K."/>
            <person name="Mehta A."/>
            <person name="Aluvathingal J."/>
            <person name="Nadendla S."/>
            <person name="Lowell S."/>
            <person name="Myers T."/>
            <person name="Yan Y."/>
            <person name="Sichtig H."/>
        </authorList>
    </citation>
    <scope>NUCLEOTIDE SEQUENCE [LARGE SCALE GENOMIC DNA]</scope>
    <source>
        <strain evidence="11 14">FDAARGOS_872</strain>
    </source>
</reference>
<dbReference type="PANTHER" id="PTHR35891">
    <property type="entry name" value="THIOL:DISULFIDE INTERCHANGE PROTEIN DSBA"/>
    <property type="match status" value="1"/>
</dbReference>
<dbReference type="InterPro" id="IPR017937">
    <property type="entry name" value="Thioredoxin_CS"/>
</dbReference>
<dbReference type="EMBL" id="CP065725">
    <property type="protein sequence ID" value="QPT39063.1"/>
    <property type="molecule type" value="Genomic_DNA"/>
</dbReference>
<organism evidence="12 13">
    <name type="scientific">Oligella ureolytica</name>
    <dbReference type="NCBI Taxonomy" id="90244"/>
    <lineage>
        <taxon>Bacteria</taxon>
        <taxon>Pseudomonadati</taxon>
        <taxon>Pseudomonadota</taxon>
        <taxon>Betaproteobacteria</taxon>
        <taxon>Burkholderiales</taxon>
        <taxon>Alcaligenaceae</taxon>
        <taxon>Oligella</taxon>
    </lineage>
</organism>
<dbReference type="Gene3D" id="3.40.30.10">
    <property type="entry name" value="Glutaredoxin"/>
    <property type="match status" value="1"/>
</dbReference>
<dbReference type="Proteomes" id="UP000254603">
    <property type="component" value="Unassembled WGS sequence"/>
</dbReference>
<gene>
    <name evidence="12" type="primary">dsbA</name>
    <name evidence="11" type="ORF">I6G29_07585</name>
    <name evidence="12" type="ORF">NCTC11997_01578</name>
</gene>
<dbReference type="InterPro" id="IPR023205">
    <property type="entry name" value="DsbA/DsbL"/>
</dbReference>
<dbReference type="InterPro" id="IPR001853">
    <property type="entry name" value="DSBA-like_thioredoxin_dom"/>
</dbReference>
<evidence type="ECO:0000313" key="14">
    <source>
        <dbReference type="Proteomes" id="UP000594903"/>
    </source>
</evidence>
<dbReference type="GO" id="GO:0015036">
    <property type="term" value="F:disulfide oxidoreductase activity"/>
    <property type="evidence" value="ECO:0007669"/>
    <property type="project" value="UniProtKB-ARBA"/>
</dbReference>
<protein>
    <recommendedName>
        <fullName evidence="7">Thiol:disulfide interchange protein</fullName>
    </recommendedName>
</protein>
<dbReference type="PIRSF" id="PIRSF001488">
    <property type="entry name" value="Tdi_protein"/>
    <property type="match status" value="1"/>
</dbReference>
<dbReference type="EMBL" id="UGSB01000001">
    <property type="protein sequence ID" value="SUA54680.1"/>
    <property type="molecule type" value="Genomic_DNA"/>
</dbReference>
<comment type="similarity">
    <text evidence="2">Belongs to the thioredoxin family. DsbA subfamily.</text>
</comment>
<dbReference type="Pfam" id="PF01323">
    <property type="entry name" value="DSBA"/>
    <property type="match status" value="1"/>
</dbReference>
<dbReference type="CDD" id="cd03019">
    <property type="entry name" value="DsbA_DsbA"/>
    <property type="match status" value="1"/>
</dbReference>